<feature type="compositionally biased region" description="Basic and acidic residues" evidence="1">
    <location>
        <begin position="778"/>
        <end position="793"/>
    </location>
</feature>
<gene>
    <name evidence="4" type="ORF">GQ41_2893</name>
</gene>
<evidence type="ECO:0000259" key="3">
    <source>
        <dbReference type="Pfam" id="PF05569"/>
    </source>
</evidence>
<reference evidence="4 5" key="1">
    <citation type="submission" date="2019-06" db="EMBL/GenBank/DDBJ databases">
        <title>A large-scale integrated study on North Sea by COGITO (Coastal Microbe Genomic &amp; Taxonomic Observatory).</title>
        <authorList>
            <person name="Teeling H."/>
        </authorList>
    </citation>
    <scope>NUCLEOTIDE SEQUENCE [LARGE SCALE GENOMIC DNA]</scope>
    <source>
        <strain evidence="4 5">MAR_2009_79</strain>
    </source>
</reference>
<dbReference type="EMBL" id="VHIF01000001">
    <property type="protein sequence ID" value="TQO38247.1"/>
    <property type="molecule type" value="Genomic_DNA"/>
</dbReference>
<name>A0ABY3ABV6_9FLAO</name>
<proteinExistence type="predicted"/>
<keyword evidence="2" id="KW-0812">Transmembrane</keyword>
<accession>A0ABY3ABV6</accession>
<feature type="compositionally biased region" description="Pro residues" evidence="1">
    <location>
        <begin position="693"/>
        <end position="702"/>
    </location>
</feature>
<dbReference type="PANTHER" id="PTHR34978:SF3">
    <property type="entry name" value="SLR0241 PROTEIN"/>
    <property type="match status" value="1"/>
</dbReference>
<feature type="transmembrane region" description="Helical" evidence="2">
    <location>
        <begin position="85"/>
        <end position="106"/>
    </location>
</feature>
<sequence length="885" mass="101530">MWIYLLKFSACLALLLLFYKLVLEKVHIHHFKRYYLLSAFIISLSIPLITFTQYVTVTIEPTLLPTYIDQSSSNSIENKNNTTQILPIILWGIYALGVFIFALKFLGNLKSLIKNIKSNPKLKSGRIHHVLLQELIAPHTFFSYIFFNKKNYEAHKIPQEVFWHEETHARQKHSLDILLLELIQIVFWYHPLVYWAKHLAKLNHEFLADQAVLKRGASVPNYQKMVLAFSSSDSYPNAVTPPLANAIHYSSIKKRIVIMKTQTSKKAIWLRSLLLLPLIALLLYGFSSTKILKKVVTPETIKSSIQKDSLIGASENMMQEYRNYIDNLGKSDNIIIKQTEYNRIEAIYELMTDKQQASVTDYRDIVKLPNLNISKTKSNKPSETEFDSWKDNKKFAIWIDGKHVPNTTLGHYSTADIIHFTSSFVYNNARSEKFPQPYQNRLYTKNGFKEAYTQYDINKYIELSNQYEKEIMLFNKKEQQDNSELRILRIKLDQLYRNFSKDELEKYDLLPPLPVPDEINNKIKFGQNTSNQDIRILINNKGQLLLNSHKVKIEDLKSHLQKYNQGLTKEQREQSVRAVISVEKETPNNIIKQVDAILMDYGVVTIDIKGPTPSPNQVGATKSKLQEYNTLAKKYNAQPQESRVIPLKDLKTLENIYGSMTDDQKEQAEPFPECPTVPQTPKTPERTIKPNQTIPPPPPPYAVPNKEKHSKVLLEAFEKFDKKANTYGKATEAFTKKGEGTLVNLQTLYEETMVLYNSYVELAIKEDLMKPTPSSGTSKRDGAVEPPKAKDDNIPSPTLKSSANQKQELTKEPSIYHGNLYNLPQLPPQPHPNPVQYIKELAEKGATFYIGPHQYKTAEAIELVRKSKNASIDVSDYPVVKLGGC</sequence>
<keyword evidence="5" id="KW-1185">Reference proteome</keyword>
<keyword evidence="2" id="KW-1133">Transmembrane helix</keyword>
<feature type="compositionally biased region" description="Polar residues" evidence="1">
    <location>
        <begin position="795"/>
        <end position="807"/>
    </location>
</feature>
<feature type="region of interest" description="Disordered" evidence="1">
    <location>
        <begin position="663"/>
        <end position="703"/>
    </location>
</feature>
<evidence type="ECO:0000256" key="1">
    <source>
        <dbReference type="SAM" id="MobiDB-lite"/>
    </source>
</evidence>
<comment type="caution">
    <text evidence="4">The sequence shown here is derived from an EMBL/GenBank/DDBJ whole genome shotgun (WGS) entry which is preliminary data.</text>
</comment>
<dbReference type="PANTHER" id="PTHR34978">
    <property type="entry name" value="POSSIBLE SENSOR-TRANSDUCER PROTEIN BLAR"/>
    <property type="match status" value="1"/>
</dbReference>
<evidence type="ECO:0000256" key="2">
    <source>
        <dbReference type="SAM" id="Phobius"/>
    </source>
</evidence>
<keyword evidence="2" id="KW-0472">Membrane</keyword>
<feature type="region of interest" description="Disordered" evidence="1">
    <location>
        <begin position="769"/>
        <end position="808"/>
    </location>
</feature>
<dbReference type="InterPro" id="IPR052173">
    <property type="entry name" value="Beta-lactam_resp_regulator"/>
</dbReference>
<feature type="domain" description="Peptidase M56" evidence="3">
    <location>
        <begin position="161"/>
        <end position="257"/>
    </location>
</feature>
<protein>
    <submittedName>
        <fullName evidence="4">Beta-lactamase regulating signal transducer with metallopeptidase domain</fullName>
    </submittedName>
</protein>
<evidence type="ECO:0000313" key="4">
    <source>
        <dbReference type="EMBL" id="TQO38247.1"/>
    </source>
</evidence>
<feature type="transmembrane region" description="Helical" evidence="2">
    <location>
        <begin position="268"/>
        <end position="286"/>
    </location>
</feature>
<dbReference type="Proteomes" id="UP000315363">
    <property type="component" value="Unassembled WGS sequence"/>
</dbReference>
<dbReference type="CDD" id="cd07341">
    <property type="entry name" value="M56_BlaR1_MecR1_like"/>
    <property type="match status" value="1"/>
</dbReference>
<organism evidence="4 5">
    <name type="scientific">Arenibacter algicola</name>
    <dbReference type="NCBI Taxonomy" id="616991"/>
    <lineage>
        <taxon>Bacteria</taxon>
        <taxon>Pseudomonadati</taxon>
        <taxon>Bacteroidota</taxon>
        <taxon>Flavobacteriia</taxon>
        <taxon>Flavobacteriales</taxon>
        <taxon>Flavobacteriaceae</taxon>
        <taxon>Arenibacter</taxon>
    </lineage>
</organism>
<dbReference type="InterPro" id="IPR008756">
    <property type="entry name" value="Peptidase_M56"/>
</dbReference>
<feature type="transmembrane region" description="Helical" evidence="2">
    <location>
        <begin position="6"/>
        <end position="22"/>
    </location>
</feature>
<dbReference type="RefSeq" id="WP_142189912.1">
    <property type="nucleotide sequence ID" value="NZ_VHIF01000001.1"/>
</dbReference>
<feature type="transmembrane region" description="Helical" evidence="2">
    <location>
        <begin position="34"/>
        <end position="55"/>
    </location>
</feature>
<evidence type="ECO:0000313" key="5">
    <source>
        <dbReference type="Proteomes" id="UP000315363"/>
    </source>
</evidence>
<dbReference type="Pfam" id="PF05569">
    <property type="entry name" value="Peptidase_M56"/>
    <property type="match status" value="1"/>
</dbReference>